<dbReference type="EMBL" id="BAABJO010000015">
    <property type="protein sequence ID" value="GAA5126676.1"/>
    <property type="molecule type" value="Genomic_DNA"/>
</dbReference>
<name>A0ABP9NLZ4_9PSEU</name>
<dbReference type="PANTHER" id="PTHR14239">
    <property type="entry name" value="DUDULIN-RELATED"/>
    <property type="match status" value="1"/>
</dbReference>
<dbReference type="PANTHER" id="PTHR14239:SF10">
    <property type="entry name" value="REDUCTASE"/>
    <property type="match status" value="1"/>
</dbReference>
<comment type="caution">
    <text evidence="4">The sequence shown here is derived from an EMBL/GenBank/DDBJ whole genome shotgun (WGS) entry which is preliminary data.</text>
</comment>
<dbReference type="Gene3D" id="3.40.50.720">
    <property type="entry name" value="NAD(P)-binding Rossmann-like Domain"/>
    <property type="match status" value="1"/>
</dbReference>
<dbReference type="Pfam" id="PF03807">
    <property type="entry name" value="F420_oxidored"/>
    <property type="match status" value="1"/>
</dbReference>
<evidence type="ECO:0000259" key="3">
    <source>
        <dbReference type="Pfam" id="PF03807"/>
    </source>
</evidence>
<evidence type="ECO:0000313" key="4">
    <source>
        <dbReference type="EMBL" id="GAA5126676.1"/>
    </source>
</evidence>
<evidence type="ECO:0000313" key="5">
    <source>
        <dbReference type="Proteomes" id="UP001500804"/>
    </source>
</evidence>
<gene>
    <name evidence="4" type="ORF">GCM10023320_42900</name>
</gene>
<proteinExistence type="predicted"/>
<dbReference type="SUPFAM" id="SSF51735">
    <property type="entry name" value="NAD(P)-binding Rossmann-fold domains"/>
    <property type="match status" value="1"/>
</dbReference>
<dbReference type="InterPro" id="IPR028939">
    <property type="entry name" value="P5C_Rdtase_cat_N"/>
</dbReference>
<dbReference type="InterPro" id="IPR051267">
    <property type="entry name" value="STEAP_metalloreductase"/>
</dbReference>
<dbReference type="Proteomes" id="UP001500804">
    <property type="component" value="Unassembled WGS sequence"/>
</dbReference>
<feature type="region of interest" description="Disordered" evidence="2">
    <location>
        <begin position="100"/>
        <end position="176"/>
    </location>
</feature>
<feature type="domain" description="Pyrroline-5-carboxylate reductase catalytic N-terminal" evidence="3">
    <location>
        <begin position="3"/>
        <end position="93"/>
    </location>
</feature>
<keyword evidence="1" id="KW-0560">Oxidoreductase</keyword>
<evidence type="ECO:0000256" key="2">
    <source>
        <dbReference type="SAM" id="MobiDB-lite"/>
    </source>
</evidence>
<protein>
    <recommendedName>
        <fullName evidence="3">Pyrroline-5-carboxylate reductase catalytic N-terminal domain-containing protein</fullName>
    </recommendedName>
</protein>
<accession>A0ABP9NLZ4</accession>
<evidence type="ECO:0000256" key="1">
    <source>
        <dbReference type="ARBA" id="ARBA00023002"/>
    </source>
</evidence>
<sequence>MTKISIIGLGTMARTLGVRATAAGHNVQVVGRDAARAAELAADLGGAATASTVGDTPTGDIVILAVPYASAASIVSDYGPALAGKVVVDISNPFDSAHTGLVTLRDSSPPRRSPQRPPRVRRSSRRSTPCSPGSWRQVRQPAIPLTCSSPVTTPMRRRRSPHSSRASGCARWTPAT</sequence>
<organism evidence="4 5">
    <name type="scientific">Pseudonocardia adelaidensis</name>
    <dbReference type="NCBI Taxonomy" id="648754"/>
    <lineage>
        <taxon>Bacteria</taxon>
        <taxon>Bacillati</taxon>
        <taxon>Actinomycetota</taxon>
        <taxon>Actinomycetes</taxon>
        <taxon>Pseudonocardiales</taxon>
        <taxon>Pseudonocardiaceae</taxon>
        <taxon>Pseudonocardia</taxon>
    </lineage>
</organism>
<dbReference type="InterPro" id="IPR036291">
    <property type="entry name" value="NAD(P)-bd_dom_sf"/>
</dbReference>
<keyword evidence="5" id="KW-1185">Reference proteome</keyword>
<reference evidence="5" key="1">
    <citation type="journal article" date="2019" name="Int. J. Syst. Evol. Microbiol.">
        <title>The Global Catalogue of Microorganisms (GCM) 10K type strain sequencing project: providing services to taxonomists for standard genome sequencing and annotation.</title>
        <authorList>
            <consortium name="The Broad Institute Genomics Platform"/>
            <consortium name="The Broad Institute Genome Sequencing Center for Infectious Disease"/>
            <person name="Wu L."/>
            <person name="Ma J."/>
        </authorList>
    </citation>
    <scope>NUCLEOTIDE SEQUENCE [LARGE SCALE GENOMIC DNA]</scope>
    <source>
        <strain evidence="5">JCM 18302</strain>
    </source>
</reference>